<reference evidence="3 4" key="1">
    <citation type="submission" date="2018-08" db="EMBL/GenBank/DDBJ databases">
        <title>Comparative analysis of Burkholderia isolates from Puerto Rico.</title>
        <authorList>
            <person name="Hall C."/>
            <person name="Sahl J."/>
            <person name="Wagner D."/>
        </authorList>
    </citation>
    <scope>NUCLEOTIDE SEQUENCE [LARGE SCALE GENOMIC DNA]</scope>
    <source>
        <strain evidence="3 4">Bp8966</strain>
    </source>
</reference>
<dbReference type="EMBL" id="QTPM01000086">
    <property type="protein sequence ID" value="RQY79576.1"/>
    <property type="molecule type" value="Genomic_DNA"/>
</dbReference>
<dbReference type="PANTHER" id="PTHR36505">
    <property type="entry name" value="BLR1072 PROTEIN"/>
    <property type="match status" value="1"/>
</dbReference>
<feature type="compositionally biased region" description="Acidic residues" evidence="1">
    <location>
        <begin position="137"/>
        <end position="146"/>
    </location>
</feature>
<keyword evidence="4" id="KW-1185">Reference proteome</keyword>
<proteinExistence type="predicted"/>
<dbReference type="InterPro" id="IPR027275">
    <property type="entry name" value="PRC-brl_dom"/>
</dbReference>
<protein>
    <submittedName>
        <fullName evidence="3">PRC-barrel domain containing protein</fullName>
    </submittedName>
</protein>
<feature type="region of interest" description="Disordered" evidence="1">
    <location>
        <begin position="122"/>
        <end position="165"/>
    </location>
</feature>
<name>A0ABX9YCX3_9BURK</name>
<feature type="domain" description="PRC-barrel" evidence="2">
    <location>
        <begin position="25"/>
        <end position="83"/>
    </location>
</feature>
<dbReference type="PANTHER" id="PTHR36505:SF1">
    <property type="entry name" value="BLR1072 PROTEIN"/>
    <property type="match status" value="1"/>
</dbReference>
<dbReference type="SUPFAM" id="SSF50346">
    <property type="entry name" value="PRC-barrel domain"/>
    <property type="match status" value="1"/>
</dbReference>
<evidence type="ECO:0000313" key="3">
    <source>
        <dbReference type="EMBL" id="RQY79576.1"/>
    </source>
</evidence>
<dbReference type="Gene3D" id="2.30.30.240">
    <property type="entry name" value="PRC-barrel domain"/>
    <property type="match status" value="1"/>
</dbReference>
<organism evidence="3 4">
    <name type="scientific">Burkholderia stagnalis</name>
    <dbReference type="NCBI Taxonomy" id="1503054"/>
    <lineage>
        <taxon>Bacteria</taxon>
        <taxon>Pseudomonadati</taxon>
        <taxon>Pseudomonadota</taxon>
        <taxon>Betaproteobacteria</taxon>
        <taxon>Burkholderiales</taxon>
        <taxon>Burkholderiaceae</taxon>
        <taxon>Burkholderia</taxon>
        <taxon>Burkholderia cepacia complex</taxon>
    </lineage>
</organism>
<gene>
    <name evidence="3" type="ORF">DF017_34895</name>
</gene>
<sequence length="165" mass="17895">MQTPAPDHTRIIRKERETARGPGPDVMAAGTLTGDRVYAADGDDVGRIKDIMLDVHSGRIAYAVLASGGALGIGDKLLAIPWSAFTLDTRQRCLRLAVPAARIRDAPGFDQDHWPETADAQWAALPPHADDSAPDWNMDDDYDSEMDAPPHEASPDGPERGTERE</sequence>
<evidence type="ECO:0000256" key="1">
    <source>
        <dbReference type="SAM" id="MobiDB-lite"/>
    </source>
</evidence>
<dbReference type="Proteomes" id="UP000281098">
    <property type="component" value="Unassembled WGS sequence"/>
</dbReference>
<dbReference type="Pfam" id="PF05239">
    <property type="entry name" value="PRC"/>
    <property type="match status" value="1"/>
</dbReference>
<evidence type="ECO:0000313" key="4">
    <source>
        <dbReference type="Proteomes" id="UP000281098"/>
    </source>
</evidence>
<accession>A0ABX9YCX3</accession>
<evidence type="ECO:0000259" key="2">
    <source>
        <dbReference type="Pfam" id="PF05239"/>
    </source>
</evidence>
<dbReference type="InterPro" id="IPR011033">
    <property type="entry name" value="PRC_barrel-like_sf"/>
</dbReference>
<comment type="caution">
    <text evidence="3">The sequence shown here is derived from an EMBL/GenBank/DDBJ whole genome shotgun (WGS) entry which is preliminary data.</text>
</comment>
<feature type="compositionally biased region" description="Basic and acidic residues" evidence="1">
    <location>
        <begin position="148"/>
        <end position="165"/>
    </location>
</feature>
<dbReference type="RefSeq" id="WP_060271227.1">
    <property type="nucleotide sequence ID" value="NZ_LPKJ01000010.1"/>
</dbReference>